<dbReference type="AlphaFoldDB" id="A0A931HC95"/>
<feature type="compositionally biased region" description="Basic and acidic residues" evidence="1">
    <location>
        <begin position="141"/>
        <end position="163"/>
    </location>
</feature>
<dbReference type="EMBL" id="JADZGI010000001">
    <property type="protein sequence ID" value="MBH0112848.1"/>
    <property type="molecule type" value="Genomic_DNA"/>
</dbReference>
<protein>
    <submittedName>
        <fullName evidence="2">Uncharacterized protein</fullName>
    </submittedName>
</protein>
<reference evidence="2" key="1">
    <citation type="submission" date="2020-11" db="EMBL/GenBank/DDBJ databases">
        <title>Novosphingobium aureum sp. nov., a marine bacterium isolated from sediment of a salt flat.</title>
        <authorList>
            <person name="Yoo Y."/>
            <person name="Kim J.-J."/>
        </authorList>
    </citation>
    <scope>NUCLEOTIDE SEQUENCE</scope>
    <source>
        <strain evidence="2">YJ-S2-02</strain>
    </source>
</reference>
<comment type="caution">
    <text evidence="2">The sequence shown here is derived from an EMBL/GenBank/DDBJ whole genome shotgun (WGS) entry which is preliminary data.</text>
</comment>
<sequence length="191" mass="20942">MVDVAKTPVTDLNLDKKEIPQVLIDATVQPYDMTGIGTCQQIRGKVLELAQYIGPDLDLPQEERDRISALTVAKWFVTSFIPFRGLIREISGANDHEKKVQAAIQAGIARRAFLKGIGSTKKCSYPAAPATEADVKRIMAELDKREADGKDGDKKAGKDKDTEQSSTREPAQERTSKGVPIVNQPVVQEIP</sequence>
<feature type="region of interest" description="Disordered" evidence="1">
    <location>
        <begin position="141"/>
        <end position="191"/>
    </location>
</feature>
<evidence type="ECO:0000256" key="1">
    <source>
        <dbReference type="SAM" id="MobiDB-lite"/>
    </source>
</evidence>
<gene>
    <name evidence="2" type="ORF">I5E68_07775</name>
</gene>
<accession>A0A931HC95</accession>
<evidence type="ECO:0000313" key="3">
    <source>
        <dbReference type="Proteomes" id="UP000617634"/>
    </source>
</evidence>
<organism evidence="2 3">
    <name type="scientific">Novosphingobium aureum</name>
    <dbReference type="NCBI Taxonomy" id="2792964"/>
    <lineage>
        <taxon>Bacteria</taxon>
        <taxon>Pseudomonadati</taxon>
        <taxon>Pseudomonadota</taxon>
        <taxon>Alphaproteobacteria</taxon>
        <taxon>Sphingomonadales</taxon>
        <taxon>Sphingomonadaceae</taxon>
        <taxon>Novosphingobium</taxon>
    </lineage>
</organism>
<dbReference type="Proteomes" id="UP000617634">
    <property type="component" value="Unassembled WGS sequence"/>
</dbReference>
<name>A0A931HC95_9SPHN</name>
<proteinExistence type="predicted"/>
<evidence type="ECO:0000313" key="2">
    <source>
        <dbReference type="EMBL" id="MBH0112848.1"/>
    </source>
</evidence>
<keyword evidence="3" id="KW-1185">Reference proteome</keyword>